<organism evidence="2 4">
    <name type="scientific">Chryseobacterium contaminans</name>
    <dbReference type="NCBI Taxonomy" id="1423959"/>
    <lineage>
        <taxon>Bacteria</taxon>
        <taxon>Pseudomonadati</taxon>
        <taxon>Bacteroidota</taxon>
        <taxon>Flavobacteriia</taxon>
        <taxon>Flavobacteriales</taxon>
        <taxon>Weeksellaceae</taxon>
        <taxon>Chryseobacterium group</taxon>
        <taxon>Chryseobacterium</taxon>
    </lineage>
</organism>
<sequence>MKKIILLMVLFSGVTLGFAKTGVKKSIKQGGCVLKPVYEKVYFSDGMGSEDYELVQVGWQKVC</sequence>
<dbReference type="EMBL" id="MAYF01000336">
    <property type="protein sequence ID" value="OCA72650.1"/>
    <property type="molecule type" value="Genomic_DNA"/>
</dbReference>
<dbReference type="RefSeq" id="WP_066699497.1">
    <property type="nucleotide sequence ID" value="NZ_FRBM01000012.1"/>
</dbReference>
<reference evidence="2 4" key="2">
    <citation type="submission" date="2016-11" db="EMBL/GenBank/DDBJ databases">
        <authorList>
            <person name="Jaros S."/>
            <person name="Januszkiewicz K."/>
            <person name="Wedrychowicz H."/>
        </authorList>
    </citation>
    <scope>NUCLEOTIDE SEQUENCE [LARGE SCALE GENOMIC DNA]</scope>
    <source>
        <strain evidence="2 4">DSM 27621</strain>
    </source>
</reference>
<dbReference type="Proteomes" id="UP000184069">
    <property type="component" value="Unassembled WGS sequence"/>
</dbReference>
<keyword evidence="3" id="KW-1185">Reference proteome</keyword>
<dbReference type="EMBL" id="FRBM01000012">
    <property type="protein sequence ID" value="SHM29075.1"/>
    <property type="molecule type" value="Genomic_DNA"/>
</dbReference>
<name>A0A1M7HKQ1_9FLAO</name>
<evidence type="ECO:0000313" key="3">
    <source>
        <dbReference type="Proteomes" id="UP000093508"/>
    </source>
</evidence>
<evidence type="ECO:0000313" key="2">
    <source>
        <dbReference type="EMBL" id="SHM29075.1"/>
    </source>
</evidence>
<dbReference type="AlphaFoldDB" id="A0A1M7HKQ1"/>
<gene>
    <name evidence="1" type="ORF">BBH99_13095</name>
    <name evidence="2" type="ORF">SAMN05444407_11260</name>
</gene>
<evidence type="ECO:0000313" key="1">
    <source>
        <dbReference type="EMBL" id="OCA72650.1"/>
    </source>
</evidence>
<dbReference type="STRING" id="1423959.SAMN05444407_11260"/>
<dbReference type="Proteomes" id="UP000093508">
    <property type="component" value="Unassembled WGS sequence"/>
</dbReference>
<reference evidence="1 3" key="1">
    <citation type="submission" date="2016-07" db="EMBL/GenBank/DDBJ databases">
        <authorList>
            <person name="Jeong J.-J."/>
            <person name="Kim D.W."/>
            <person name="Sang M.K."/>
            <person name="Choi I.-G."/>
            <person name="Kim K.D."/>
        </authorList>
    </citation>
    <scope>NUCLEOTIDE SEQUENCE [LARGE SCALE GENOMIC DNA]</scope>
    <source>
        <strain evidence="1 3">C-26</strain>
    </source>
</reference>
<proteinExistence type="predicted"/>
<evidence type="ECO:0000313" key="4">
    <source>
        <dbReference type="Proteomes" id="UP000184069"/>
    </source>
</evidence>
<accession>A0A1M7HKQ1</accession>
<protein>
    <submittedName>
        <fullName evidence="2">Uncharacterized protein</fullName>
    </submittedName>
</protein>
<dbReference type="OrthoDB" id="9881064at2"/>